<organism evidence="1">
    <name type="scientific">hydrothermal vent metagenome</name>
    <dbReference type="NCBI Taxonomy" id="652676"/>
    <lineage>
        <taxon>unclassified sequences</taxon>
        <taxon>metagenomes</taxon>
        <taxon>ecological metagenomes</taxon>
    </lineage>
</organism>
<gene>
    <name evidence="1" type="ORF">MNBD_GAMMA24-2533</name>
</gene>
<sequence>MKRPQNIFSAVLLVILFTVVLPLKADIVVITNKSTKLPGITLNELGRFYLGQRKLFTNGQRVVVADQVTGSAIRQQFYKKVLNMSESELSRYWAKRRFTRKFKPPKIISGDAAMKQWIAMTPDSLGYIDSKSLDSSVKLLLIIP</sequence>
<proteinExistence type="predicted"/>
<reference evidence="1" key="1">
    <citation type="submission" date="2018-06" db="EMBL/GenBank/DDBJ databases">
        <authorList>
            <person name="Zhirakovskaya E."/>
        </authorList>
    </citation>
    <scope>NUCLEOTIDE SEQUENCE</scope>
</reference>
<evidence type="ECO:0000313" key="1">
    <source>
        <dbReference type="EMBL" id="VAX14128.1"/>
    </source>
</evidence>
<dbReference type="AlphaFoldDB" id="A0A3B1BRN3"/>
<dbReference type="SUPFAM" id="SSF53850">
    <property type="entry name" value="Periplasmic binding protein-like II"/>
    <property type="match status" value="1"/>
</dbReference>
<dbReference type="Gene3D" id="3.40.190.10">
    <property type="entry name" value="Periplasmic binding protein-like II"/>
    <property type="match status" value="1"/>
</dbReference>
<dbReference type="EMBL" id="UOFZ01000158">
    <property type="protein sequence ID" value="VAX14128.1"/>
    <property type="molecule type" value="Genomic_DNA"/>
</dbReference>
<evidence type="ECO:0008006" key="2">
    <source>
        <dbReference type="Google" id="ProtNLM"/>
    </source>
</evidence>
<protein>
    <recommendedName>
        <fullName evidence="2">Phosphate ABC transporter substrate-binding protein</fullName>
    </recommendedName>
</protein>
<accession>A0A3B1BRN3</accession>
<name>A0A3B1BRN3_9ZZZZ</name>